<dbReference type="InterPro" id="IPR003838">
    <property type="entry name" value="ABC3_permease_C"/>
</dbReference>
<evidence type="ECO:0000256" key="6">
    <source>
        <dbReference type="SAM" id="Phobius"/>
    </source>
</evidence>
<feature type="transmembrane region" description="Helical" evidence="6">
    <location>
        <begin position="21"/>
        <end position="43"/>
    </location>
</feature>
<evidence type="ECO:0000259" key="8">
    <source>
        <dbReference type="Pfam" id="PF12704"/>
    </source>
</evidence>
<comment type="subcellular location">
    <subcellularLocation>
        <location evidence="1">Cell membrane</location>
        <topology evidence="1">Multi-pass membrane protein</topology>
    </subcellularLocation>
</comment>
<dbReference type="InterPro" id="IPR050250">
    <property type="entry name" value="Macrolide_Exporter_MacB"/>
</dbReference>
<feature type="transmembrane region" description="Helical" evidence="6">
    <location>
        <begin position="386"/>
        <end position="410"/>
    </location>
</feature>
<proteinExistence type="predicted"/>
<evidence type="ECO:0000313" key="10">
    <source>
        <dbReference type="Proteomes" id="UP000653730"/>
    </source>
</evidence>
<dbReference type="PANTHER" id="PTHR30572">
    <property type="entry name" value="MEMBRANE COMPONENT OF TRANSPORTER-RELATED"/>
    <property type="match status" value="1"/>
</dbReference>
<evidence type="ECO:0000256" key="3">
    <source>
        <dbReference type="ARBA" id="ARBA00022692"/>
    </source>
</evidence>
<keyword evidence="10" id="KW-1185">Reference proteome</keyword>
<organism evidence="9 10">
    <name type="scientific">Sinomicrobium weinanense</name>
    <dbReference type="NCBI Taxonomy" id="2842200"/>
    <lineage>
        <taxon>Bacteria</taxon>
        <taxon>Pseudomonadati</taxon>
        <taxon>Bacteroidota</taxon>
        <taxon>Flavobacteriia</taxon>
        <taxon>Flavobacteriales</taxon>
        <taxon>Flavobacteriaceae</taxon>
        <taxon>Sinomicrobium</taxon>
    </lineage>
</organism>
<accession>A0A926Q0E3</accession>
<reference evidence="9 10" key="1">
    <citation type="submission" date="2020-09" db="EMBL/GenBank/DDBJ databases">
        <title>Sinomicrobium weinanense sp. nov., a halophilic bacteria isolated from saline-alkali soil.</title>
        <authorList>
            <person name="Wu P."/>
            <person name="Ren H."/>
            <person name="Mei Y."/>
            <person name="Liang Y."/>
            <person name="Chen Z."/>
        </authorList>
    </citation>
    <scope>NUCLEOTIDE SEQUENCE [LARGE SCALE GENOMIC DNA]</scope>
    <source>
        <strain evidence="9 10">FJxs</strain>
    </source>
</reference>
<feature type="domain" description="MacB-like periplasmic core" evidence="8">
    <location>
        <begin position="21"/>
        <end position="238"/>
    </location>
</feature>
<evidence type="ECO:0000256" key="5">
    <source>
        <dbReference type="ARBA" id="ARBA00023136"/>
    </source>
</evidence>
<name>A0A926Q0E3_9FLAO</name>
<feature type="domain" description="ABC3 transporter permease C-terminal" evidence="7">
    <location>
        <begin position="686"/>
        <end position="792"/>
    </location>
</feature>
<keyword evidence="5 6" id="KW-0472">Membrane</keyword>
<feature type="domain" description="MacB-like periplasmic core" evidence="8">
    <location>
        <begin position="527"/>
        <end position="643"/>
    </location>
</feature>
<feature type="transmembrane region" description="Helical" evidence="6">
    <location>
        <begin position="292"/>
        <end position="312"/>
    </location>
</feature>
<gene>
    <name evidence="9" type="ORF">IBL28_02140</name>
</gene>
<dbReference type="Pfam" id="PF12704">
    <property type="entry name" value="MacB_PCD"/>
    <property type="match status" value="2"/>
</dbReference>
<keyword evidence="3 6" id="KW-0812">Transmembrane</keyword>
<feature type="domain" description="ABC3 transporter permease C-terminal" evidence="7">
    <location>
        <begin position="299"/>
        <end position="413"/>
    </location>
</feature>
<dbReference type="PANTHER" id="PTHR30572:SF18">
    <property type="entry name" value="ABC-TYPE MACROLIDE FAMILY EXPORT SYSTEM PERMEASE COMPONENT 2"/>
    <property type="match status" value="1"/>
</dbReference>
<sequence length="804" mass="89367">MIRNYFKIALRNLWKHKTFTMLNIMGLSVAFVVAILLSMTAIYELSYNKFHKKSDNTYLLYSTQQTPKGPEGSIVNPMPLAGALKEEVPGVASITRHLETSVVATSGDKEIYFDILYTDPDFFSIFTFPEIQGNAGHAIQSKASVALTQRSAKAMFGDEDAMGKTLMLTIGGKEKPFTVAAILKDITKQSSIDFEIAVSFANAPRYHEIKDKWDHWNHEVYLTLEKGVSAKKFEENTRAFSNLHFADDINKLKRDGAKPDSNGQYIQMGLFPFKDLRFITSANGTVSVNKTYPYLILGVAALILFIACVNFINMSIGTNAGRLREIGVRKTLGAEKKQLFFQFWSESVFVFLTALILGILFSNILLPPFKTLFRTGATFINLTSPASLLCFILAFTAITLLAGGYPAYILSKLKTVLTLKGSLSVDRKNRLRNVLVVVQFSLAILLISSTLVLHSQLRFMMGKDLGFNKEQVISLPLNGKKDSRLVVNLLRNELSGKPDILSISAADSNLGLGRDGIRSTSAFGFDYKGKEVKTNILVVDYDYLKTLDIQLAAGRSFDRNFSRDSLSLIINESMANEMGGKDLLNTTVSLFDSTQYTVVGIVKDYHFQDLNQAIQPITFFLNADKSFDYAYVKVSPENPVQSLSAVEKAWKKVEPNTEFLGSYLDENINRTLDREKIMTTIITCGSIIAIVLSCIGIFAISLLTIAQRAKEIGIRKVVGAGISTITVLLSKDFLKLVVIAFVVITPVSWWLMKSWLQNYSYRIDLSPWFFIAAGAIATLIAFATLSIRTIKAAVENPVKALKNE</sequence>
<evidence type="ECO:0000256" key="1">
    <source>
        <dbReference type="ARBA" id="ARBA00004651"/>
    </source>
</evidence>
<feature type="transmembrane region" description="Helical" evidence="6">
    <location>
        <begin position="677"/>
        <end position="706"/>
    </location>
</feature>
<feature type="transmembrane region" description="Helical" evidence="6">
    <location>
        <begin position="339"/>
        <end position="366"/>
    </location>
</feature>
<feature type="transmembrane region" description="Helical" evidence="6">
    <location>
        <begin position="767"/>
        <end position="787"/>
    </location>
</feature>
<evidence type="ECO:0000313" key="9">
    <source>
        <dbReference type="EMBL" id="MBC9794753.1"/>
    </source>
</evidence>
<dbReference type="InterPro" id="IPR025857">
    <property type="entry name" value="MacB_PCD"/>
</dbReference>
<comment type="caution">
    <text evidence="9">The sequence shown here is derived from an EMBL/GenBank/DDBJ whole genome shotgun (WGS) entry which is preliminary data.</text>
</comment>
<protein>
    <submittedName>
        <fullName evidence="9">ABC transporter permease</fullName>
    </submittedName>
</protein>
<evidence type="ECO:0000256" key="2">
    <source>
        <dbReference type="ARBA" id="ARBA00022475"/>
    </source>
</evidence>
<dbReference type="GO" id="GO:0005886">
    <property type="term" value="C:plasma membrane"/>
    <property type="evidence" value="ECO:0007669"/>
    <property type="project" value="UniProtKB-SubCell"/>
</dbReference>
<dbReference type="Pfam" id="PF02687">
    <property type="entry name" value="FtsX"/>
    <property type="match status" value="2"/>
</dbReference>
<evidence type="ECO:0000256" key="4">
    <source>
        <dbReference type="ARBA" id="ARBA00022989"/>
    </source>
</evidence>
<dbReference type="AlphaFoldDB" id="A0A926Q0E3"/>
<feature type="transmembrane region" description="Helical" evidence="6">
    <location>
        <begin position="431"/>
        <end position="453"/>
    </location>
</feature>
<dbReference type="EMBL" id="JACVDC010000003">
    <property type="protein sequence ID" value="MBC9794753.1"/>
    <property type="molecule type" value="Genomic_DNA"/>
</dbReference>
<dbReference type="GO" id="GO:0022857">
    <property type="term" value="F:transmembrane transporter activity"/>
    <property type="evidence" value="ECO:0007669"/>
    <property type="project" value="TreeGrafter"/>
</dbReference>
<dbReference type="RefSeq" id="WP_187963912.1">
    <property type="nucleotide sequence ID" value="NZ_JACVDC010000003.1"/>
</dbReference>
<feature type="transmembrane region" description="Helical" evidence="6">
    <location>
        <begin position="733"/>
        <end position="752"/>
    </location>
</feature>
<keyword evidence="2" id="KW-1003">Cell membrane</keyword>
<keyword evidence="4 6" id="KW-1133">Transmembrane helix</keyword>
<dbReference type="Proteomes" id="UP000653730">
    <property type="component" value="Unassembled WGS sequence"/>
</dbReference>
<evidence type="ECO:0000259" key="7">
    <source>
        <dbReference type="Pfam" id="PF02687"/>
    </source>
</evidence>